<organism evidence="1">
    <name type="scientific">Arion vulgaris</name>
    <dbReference type="NCBI Taxonomy" id="1028688"/>
    <lineage>
        <taxon>Eukaryota</taxon>
        <taxon>Metazoa</taxon>
        <taxon>Spiralia</taxon>
        <taxon>Lophotrochozoa</taxon>
        <taxon>Mollusca</taxon>
        <taxon>Gastropoda</taxon>
        <taxon>Heterobranchia</taxon>
        <taxon>Euthyneura</taxon>
        <taxon>Panpulmonata</taxon>
        <taxon>Eupulmonata</taxon>
        <taxon>Stylommatophora</taxon>
        <taxon>Helicina</taxon>
        <taxon>Arionoidea</taxon>
        <taxon>Arionidae</taxon>
        <taxon>Arion</taxon>
    </lineage>
</organism>
<accession>A0A0B6ZCG1</accession>
<name>A0A0B6ZCG1_9EUPU</name>
<dbReference type="EMBL" id="HACG01019414">
    <property type="protein sequence ID" value="CEK66279.1"/>
    <property type="molecule type" value="Transcribed_RNA"/>
</dbReference>
<sequence>FLHIHNWFPDMFLTTAPGFWTHFFTSTPGSLTCFTSITDSPTSIKQLKQADIHKQRLTQAETYITRKHVHIIASISKNSPNVQHL</sequence>
<gene>
    <name evidence="1" type="primary">ORF58016</name>
</gene>
<evidence type="ECO:0000313" key="1">
    <source>
        <dbReference type="EMBL" id="CEK66279.1"/>
    </source>
</evidence>
<protein>
    <submittedName>
        <fullName evidence="1">Uncharacterized protein</fullName>
    </submittedName>
</protein>
<reference evidence="1" key="1">
    <citation type="submission" date="2014-12" db="EMBL/GenBank/DDBJ databases">
        <title>Insight into the proteome of Arion vulgaris.</title>
        <authorList>
            <person name="Aradska J."/>
            <person name="Bulat T."/>
            <person name="Smidak R."/>
            <person name="Sarate P."/>
            <person name="Gangsoo J."/>
            <person name="Sialana F."/>
            <person name="Bilban M."/>
            <person name="Lubec G."/>
        </authorList>
    </citation>
    <scope>NUCLEOTIDE SEQUENCE</scope>
    <source>
        <tissue evidence="1">Skin</tissue>
    </source>
</reference>
<proteinExistence type="predicted"/>
<dbReference type="AlphaFoldDB" id="A0A0B6ZCG1"/>
<feature type="non-terminal residue" evidence="1">
    <location>
        <position position="1"/>
    </location>
</feature>